<keyword evidence="2" id="KW-1185">Reference proteome</keyword>
<dbReference type="AlphaFoldDB" id="A0A9P9E1F2"/>
<evidence type="ECO:0000313" key="2">
    <source>
        <dbReference type="Proteomes" id="UP000717696"/>
    </source>
</evidence>
<evidence type="ECO:0000313" key="1">
    <source>
        <dbReference type="EMBL" id="KAH7129298.1"/>
    </source>
</evidence>
<comment type="caution">
    <text evidence="1">The sequence shown here is derived from an EMBL/GenBank/DDBJ whole genome shotgun (WGS) entry which is preliminary data.</text>
</comment>
<dbReference type="EMBL" id="JAGMUU010000021">
    <property type="protein sequence ID" value="KAH7129298.1"/>
    <property type="molecule type" value="Genomic_DNA"/>
</dbReference>
<sequence length="167" mass="18572">MSSNECSFHPRLFCIACSFLLCSTKSFSPRYHASSAASVRHRINLSSPAHENQRQVPDQTQAIASLTLALEPRLRLALRRRQPSLSLKARPAQQPILGLATSSSPDSTAGERASGLRRGIFLSVSVSRPTWKWKDMEGAERVSPNTSFLPPFLGSLVPDYLRKLRRK</sequence>
<accession>A0A9P9E1F2</accession>
<organism evidence="1 2">
    <name type="scientific">Dactylonectria estremocensis</name>
    <dbReference type="NCBI Taxonomy" id="1079267"/>
    <lineage>
        <taxon>Eukaryota</taxon>
        <taxon>Fungi</taxon>
        <taxon>Dikarya</taxon>
        <taxon>Ascomycota</taxon>
        <taxon>Pezizomycotina</taxon>
        <taxon>Sordariomycetes</taxon>
        <taxon>Hypocreomycetidae</taxon>
        <taxon>Hypocreales</taxon>
        <taxon>Nectriaceae</taxon>
        <taxon>Dactylonectria</taxon>
    </lineage>
</organism>
<gene>
    <name evidence="1" type="ORF">B0J13DRAFT_135098</name>
</gene>
<protein>
    <submittedName>
        <fullName evidence="1">Uncharacterized protein</fullName>
    </submittedName>
</protein>
<dbReference type="Proteomes" id="UP000717696">
    <property type="component" value="Unassembled WGS sequence"/>
</dbReference>
<proteinExistence type="predicted"/>
<reference evidence="1" key="1">
    <citation type="journal article" date="2021" name="Nat. Commun.">
        <title>Genetic determinants of endophytism in the Arabidopsis root mycobiome.</title>
        <authorList>
            <person name="Mesny F."/>
            <person name="Miyauchi S."/>
            <person name="Thiergart T."/>
            <person name="Pickel B."/>
            <person name="Atanasova L."/>
            <person name="Karlsson M."/>
            <person name="Huettel B."/>
            <person name="Barry K.W."/>
            <person name="Haridas S."/>
            <person name="Chen C."/>
            <person name="Bauer D."/>
            <person name="Andreopoulos W."/>
            <person name="Pangilinan J."/>
            <person name="LaButti K."/>
            <person name="Riley R."/>
            <person name="Lipzen A."/>
            <person name="Clum A."/>
            <person name="Drula E."/>
            <person name="Henrissat B."/>
            <person name="Kohler A."/>
            <person name="Grigoriev I.V."/>
            <person name="Martin F.M."/>
            <person name="Hacquard S."/>
        </authorList>
    </citation>
    <scope>NUCLEOTIDE SEQUENCE</scope>
    <source>
        <strain evidence="1">MPI-CAGE-AT-0021</strain>
    </source>
</reference>
<name>A0A9P9E1F2_9HYPO</name>